<sequence length="94" mass="10447">MFLPDLRYNTYVAFVEGCNSATEGVLLEGFGDWVHARILGVQTSFHWSAVVASPYLSHRLDESWQHSPKVDEFDAAASAELLAQLDAFLADRST</sequence>
<organism evidence="1 2">
    <name type="scientific">Kribbella amoyensis</name>
    <dbReference type="NCBI Taxonomy" id="996641"/>
    <lineage>
        <taxon>Bacteria</taxon>
        <taxon>Bacillati</taxon>
        <taxon>Actinomycetota</taxon>
        <taxon>Actinomycetes</taxon>
        <taxon>Propionibacteriales</taxon>
        <taxon>Kribbellaceae</taxon>
        <taxon>Kribbella</taxon>
    </lineage>
</organism>
<dbReference type="EMBL" id="VIVK01000001">
    <property type="protein sequence ID" value="TWD81832.1"/>
    <property type="molecule type" value="Genomic_DNA"/>
</dbReference>
<reference evidence="1 2" key="1">
    <citation type="submission" date="2019-06" db="EMBL/GenBank/DDBJ databases">
        <title>Sequencing the genomes of 1000 actinobacteria strains.</title>
        <authorList>
            <person name="Klenk H.-P."/>
        </authorList>
    </citation>
    <scope>NUCLEOTIDE SEQUENCE [LARGE SCALE GENOMIC DNA]</scope>
    <source>
        <strain evidence="1 2">DSM 24683</strain>
    </source>
</reference>
<comment type="caution">
    <text evidence="1">The sequence shown here is derived from an EMBL/GenBank/DDBJ whole genome shotgun (WGS) entry which is preliminary data.</text>
</comment>
<protein>
    <submittedName>
        <fullName evidence="1">Uncharacterized protein</fullName>
    </submittedName>
</protein>
<gene>
    <name evidence="1" type="ORF">FB561_2955</name>
</gene>
<name>A0A561BSP9_9ACTN</name>
<dbReference type="AlphaFoldDB" id="A0A561BSP9"/>
<dbReference type="Proteomes" id="UP000318380">
    <property type="component" value="Unassembled WGS sequence"/>
</dbReference>
<evidence type="ECO:0000313" key="1">
    <source>
        <dbReference type="EMBL" id="TWD81832.1"/>
    </source>
</evidence>
<evidence type="ECO:0000313" key="2">
    <source>
        <dbReference type="Proteomes" id="UP000318380"/>
    </source>
</evidence>
<proteinExistence type="predicted"/>
<keyword evidence="2" id="KW-1185">Reference proteome</keyword>
<accession>A0A561BSP9</accession>